<dbReference type="PANTHER" id="PTHR42684:SF17">
    <property type="entry name" value="ADENOSYLMETHIONINE-8-AMINO-7-OXONONANOATE AMINOTRANSFERASE"/>
    <property type="match status" value="1"/>
</dbReference>
<dbReference type="PANTHER" id="PTHR42684">
    <property type="entry name" value="ADENOSYLMETHIONINE-8-AMINO-7-OXONONANOATE AMINOTRANSFERASE"/>
    <property type="match status" value="1"/>
</dbReference>
<dbReference type="GO" id="GO:0004015">
    <property type="term" value="F:adenosylmethionine-8-amino-7-oxononanoate transaminase activity"/>
    <property type="evidence" value="ECO:0007669"/>
    <property type="project" value="UniProtKB-EC"/>
</dbReference>
<dbReference type="InterPro" id="IPR015424">
    <property type="entry name" value="PyrdxlP-dep_Trfase"/>
</dbReference>
<dbReference type="Pfam" id="PF00202">
    <property type="entry name" value="Aminotran_3"/>
    <property type="match status" value="1"/>
</dbReference>
<keyword evidence="7" id="KW-0963">Cytoplasm</keyword>
<comment type="caution">
    <text evidence="8">The sequence shown here is derived from an EMBL/GenBank/DDBJ whole genome shotgun (WGS) entry which is preliminary data.</text>
</comment>
<proteinExistence type="inferred from homology"/>
<evidence type="ECO:0000256" key="7">
    <source>
        <dbReference type="HAMAP-Rule" id="MF_00834"/>
    </source>
</evidence>
<comment type="catalytic activity">
    <reaction evidence="7">
        <text>(8S)-8-amino-7-oxononanoate + S-adenosyl-L-methionine = S-adenosyl-4-methylsulfanyl-2-oxobutanoate + (7R,8S)-7,8-diammoniononanoate</text>
        <dbReference type="Rhea" id="RHEA:16861"/>
        <dbReference type="ChEBI" id="CHEBI:16490"/>
        <dbReference type="ChEBI" id="CHEBI:59789"/>
        <dbReference type="ChEBI" id="CHEBI:149468"/>
        <dbReference type="ChEBI" id="CHEBI:149469"/>
        <dbReference type="EC" id="2.6.1.62"/>
    </reaction>
</comment>
<comment type="pathway">
    <text evidence="7">Cofactor biosynthesis; biotin biosynthesis; 7,8-diaminononanoate from 8-amino-7-oxononanoate (SAM route): step 1/1.</text>
</comment>
<feature type="binding site" evidence="7">
    <location>
        <begin position="97"/>
        <end position="98"/>
    </location>
    <ligand>
        <name>pyridoxal 5'-phosphate</name>
        <dbReference type="ChEBI" id="CHEBI:597326"/>
    </ligand>
</feature>
<feature type="binding site" evidence="7">
    <location>
        <position position="130"/>
    </location>
    <ligand>
        <name>substrate</name>
    </ligand>
</feature>
<evidence type="ECO:0000256" key="2">
    <source>
        <dbReference type="ARBA" id="ARBA00022576"/>
    </source>
</evidence>
<keyword evidence="9" id="KW-1185">Reference proteome</keyword>
<sequence>MPAAVPPFAVESAQGVRLRMAQPVEGRGELVDGMSSWWSAIHGYRHPVLDQAVRDQLGRMSHVMFGGLTHEPAVRLAARLVEITPEPLRHVFLADSGSVAVEVAAKMCLQYWRSVGRPAKQRLLTWRGGYHGDTFHPMSVCDPEGGMHQLWTGVLPRQIFADAPPDGFDAPLDPGYAARLDELIGRHAAETAAVIVEPVVQGAGGMRFHSPALLRELRRLCDLHGVLLVFDEIATGFGRTGALFAADHAGVSPDVMCVGKALTGGYLTLAAALCTTEVAAGISGGEVPVLAHGPTFMGNPLACAVANASIELLLSQDWAVEVKRIEAGLRAGLAPAADLPGVSDVRVLGAIGVVQLDHEVDVAAATRAAAREGVWLRPFRDLVYTMPPYVTGDDDLAAVCAGVVAAAGKG</sequence>
<feature type="binding site" evidence="7">
    <location>
        <position position="377"/>
    </location>
    <ligand>
        <name>substrate</name>
    </ligand>
</feature>
<dbReference type="Proteomes" id="UP001592528">
    <property type="component" value="Unassembled WGS sequence"/>
</dbReference>
<dbReference type="InterPro" id="IPR005815">
    <property type="entry name" value="BioA"/>
</dbReference>
<dbReference type="InterPro" id="IPR005814">
    <property type="entry name" value="Aminotrans_3"/>
</dbReference>
<dbReference type="CDD" id="cd00610">
    <property type="entry name" value="OAT_like"/>
    <property type="match status" value="1"/>
</dbReference>
<dbReference type="HAMAP" id="MF_00834">
    <property type="entry name" value="BioA"/>
    <property type="match status" value="1"/>
</dbReference>
<dbReference type="Gene3D" id="3.40.640.10">
    <property type="entry name" value="Type I PLP-dependent aspartate aminotransferase-like (Major domain)"/>
    <property type="match status" value="1"/>
</dbReference>
<comment type="similarity">
    <text evidence="7">Belongs to the class-III pyridoxal-phosphate-dependent aminotransferase family. BioA subfamily.</text>
</comment>
<evidence type="ECO:0000256" key="1">
    <source>
        <dbReference type="ARBA" id="ARBA00001933"/>
    </source>
</evidence>
<dbReference type="InterPro" id="IPR049704">
    <property type="entry name" value="Aminotrans_3_PPA_site"/>
</dbReference>
<comment type="subcellular location">
    <subcellularLocation>
        <location evidence="7">Cytoplasm</location>
    </subcellularLocation>
</comment>
<evidence type="ECO:0000256" key="6">
    <source>
        <dbReference type="ARBA" id="ARBA00022898"/>
    </source>
</evidence>
<dbReference type="PROSITE" id="PS00600">
    <property type="entry name" value="AA_TRANSFER_CLASS_3"/>
    <property type="match status" value="1"/>
</dbReference>
<dbReference type="InterPro" id="IPR015422">
    <property type="entry name" value="PyrdxlP-dep_Trfase_small"/>
</dbReference>
<feature type="binding site" evidence="7">
    <location>
        <position position="231"/>
    </location>
    <ligand>
        <name>pyridoxal 5'-phosphate</name>
        <dbReference type="ChEBI" id="CHEBI:597326"/>
    </ligand>
</feature>
<comment type="function">
    <text evidence="7">Catalyzes the transfer of the alpha-amino group from S-adenosyl-L-methionine (SAM) to 7-keto-8-aminopelargonic acid (KAPA) to form 7,8-diaminopelargonic acid (DAPA). It is the only aminotransferase known to utilize SAM as an amino donor.</text>
</comment>
<feature type="site" description="Participates in the substrate recognition with KAPA and in a stacking interaction with the adenine ring of SAM" evidence="7">
    <location>
        <position position="3"/>
    </location>
</feature>
<keyword evidence="3 7" id="KW-0808">Transferase</keyword>
<gene>
    <name evidence="7" type="primary">bioA</name>
    <name evidence="8" type="ORF">ACEZDJ_10585</name>
</gene>
<dbReference type="Gene3D" id="3.90.1150.10">
    <property type="entry name" value="Aspartate Aminotransferase, domain 1"/>
    <property type="match status" value="1"/>
</dbReference>
<feature type="binding site" evidence="7">
    <location>
        <position position="37"/>
    </location>
    <ligand>
        <name>substrate</name>
    </ligand>
</feature>
<feature type="modified residue" description="N6-(pyridoxal phosphate)lysine" evidence="7">
    <location>
        <position position="260"/>
    </location>
</feature>
<keyword evidence="4 7" id="KW-0949">S-adenosyl-L-methionine</keyword>
<evidence type="ECO:0000313" key="9">
    <source>
        <dbReference type="Proteomes" id="UP001592528"/>
    </source>
</evidence>
<evidence type="ECO:0000313" key="8">
    <source>
        <dbReference type="EMBL" id="MFC1401735.1"/>
    </source>
</evidence>
<dbReference type="RefSeq" id="WP_380522177.1">
    <property type="nucleotide sequence ID" value="NZ_JBHEZZ010000004.1"/>
</dbReference>
<evidence type="ECO:0000256" key="3">
    <source>
        <dbReference type="ARBA" id="ARBA00022679"/>
    </source>
</evidence>
<evidence type="ECO:0000256" key="5">
    <source>
        <dbReference type="ARBA" id="ARBA00022756"/>
    </source>
</evidence>
<evidence type="ECO:0000256" key="4">
    <source>
        <dbReference type="ARBA" id="ARBA00022691"/>
    </source>
</evidence>
<dbReference type="EMBL" id="JBHEZZ010000004">
    <property type="protein sequence ID" value="MFC1401735.1"/>
    <property type="molecule type" value="Genomic_DNA"/>
</dbReference>
<protein>
    <recommendedName>
        <fullName evidence="7">Adenosylmethionine-8-amino-7-oxononanoate aminotransferase</fullName>
        <ecNumber evidence="7">2.6.1.62</ecNumber>
    </recommendedName>
    <alternativeName>
        <fullName evidence="7">7,8-diamino-pelargonic acid aminotransferase</fullName>
        <shortName evidence="7">DAPA AT</shortName>
        <shortName evidence="7">DAPA aminotransferase</shortName>
    </alternativeName>
    <alternativeName>
        <fullName evidence="7">7,8-diaminononanoate synthase</fullName>
        <shortName evidence="7">DANS</shortName>
    </alternativeName>
    <alternativeName>
        <fullName evidence="7">Diaminopelargonic acid synthase</fullName>
    </alternativeName>
</protein>
<accession>A0ABV6UJU5</accession>
<keyword evidence="6 7" id="KW-0663">Pyridoxal phosphate</keyword>
<dbReference type="SUPFAM" id="SSF53383">
    <property type="entry name" value="PLP-dependent transferases"/>
    <property type="match status" value="1"/>
</dbReference>
<feature type="binding site" evidence="7">
    <location>
        <begin position="294"/>
        <end position="295"/>
    </location>
    <ligand>
        <name>pyridoxal 5'-phosphate</name>
        <dbReference type="ChEBI" id="CHEBI:597326"/>
    </ligand>
</feature>
<dbReference type="EC" id="2.6.1.62" evidence="7"/>
<keyword evidence="2 7" id="KW-0032">Aminotransferase</keyword>
<feature type="binding site" evidence="7">
    <location>
        <position position="293"/>
    </location>
    <ligand>
        <name>substrate</name>
    </ligand>
</feature>
<keyword evidence="5 7" id="KW-0093">Biotin biosynthesis</keyword>
<dbReference type="NCBIfam" id="TIGR00508">
    <property type="entry name" value="bioA"/>
    <property type="match status" value="1"/>
</dbReference>
<feature type="binding site" evidence="7">
    <location>
        <position position="260"/>
    </location>
    <ligand>
        <name>substrate</name>
    </ligand>
</feature>
<dbReference type="NCBIfam" id="NF004624">
    <property type="entry name" value="PRK05964.1"/>
    <property type="match status" value="1"/>
</dbReference>
<name>A0ABV6UJU5_9ACTN</name>
<organism evidence="8 9">
    <name type="scientific">Streptacidiphilus cavernicola</name>
    <dbReference type="NCBI Taxonomy" id="3342716"/>
    <lineage>
        <taxon>Bacteria</taxon>
        <taxon>Bacillati</taxon>
        <taxon>Actinomycetota</taxon>
        <taxon>Actinomycetes</taxon>
        <taxon>Kitasatosporales</taxon>
        <taxon>Streptomycetaceae</taxon>
        <taxon>Streptacidiphilus</taxon>
    </lineage>
</organism>
<reference evidence="8 9" key="1">
    <citation type="submission" date="2024-09" db="EMBL/GenBank/DDBJ databases">
        <authorList>
            <person name="Lee S.D."/>
        </authorList>
    </citation>
    <scope>NUCLEOTIDE SEQUENCE [LARGE SCALE GENOMIC DNA]</scope>
    <source>
        <strain evidence="8 9">N1-5</strain>
    </source>
</reference>
<dbReference type="InterPro" id="IPR015421">
    <property type="entry name" value="PyrdxlP-dep_Trfase_major"/>
</dbReference>
<comment type="subunit">
    <text evidence="7">Homodimer.</text>
</comment>
<comment type="cofactor">
    <cofactor evidence="1 7">
        <name>pyridoxal 5'-phosphate</name>
        <dbReference type="ChEBI" id="CHEBI:597326"/>
    </cofactor>
</comment>